<name>A0AAV9HY45_9PEZI</name>
<organism evidence="1 2">
    <name type="scientific">Cladorrhinum samala</name>
    <dbReference type="NCBI Taxonomy" id="585594"/>
    <lineage>
        <taxon>Eukaryota</taxon>
        <taxon>Fungi</taxon>
        <taxon>Dikarya</taxon>
        <taxon>Ascomycota</taxon>
        <taxon>Pezizomycotina</taxon>
        <taxon>Sordariomycetes</taxon>
        <taxon>Sordariomycetidae</taxon>
        <taxon>Sordariales</taxon>
        <taxon>Podosporaceae</taxon>
        <taxon>Cladorrhinum</taxon>
    </lineage>
</organism>
<evidence type="ECO:0000313" key="1">
    <source>
        <dbReference type="EMBL" id="KAK4465095.1"/>
    </source>
</evidence>
<gene>
    <name evidence="1" type="ORF">QBC42DRAFT_283721</name>
</gene>
<comment type="caution">
    <text evidence="1">The sequence shown here is derived from an EMBL/GenBank/DDBJ whole genome shotgun (WGS) entry which is preliminary data.</text>
</comment>
<dbReference type="Proteomes" id="UP001321749">
    <property type="component" value="Unassembled WGS sequence"/>
</dbReference>
<evidence type="ECO:0008006" key="3">
    <source>
        <dbReference type="Google" id="ProtNLM"/>
    </source>
</evidence>
<proteinExistence type="predicted"/>
<protein>
    <recommendedName>
        <fullName evidence="3">IBR domain-containing protein</fullName>
    </recommendedName>
</protein>
<sequence length="91" mass="10399">MQRYADAHRKRYTNEHRLGLTEEQKRQMDQDIAQAVGEIAPLAEAQGWKHVLCLCGQRFCYECGGKLLPDHDCPCQEYPHGSTEHAEEAAE</sequence>
<reference evidence="1" key="1">
    <citation type="journal article" date="2023" name="Mol. Phylogenet. Evol.">
        <title>Genome-scale phylogeny and comparative genomics of the fungal order Sordariales.</title>
        <authorList>
            <person name="Hensen N."/>
            <person name="Bonometti L."/>
            <person name="Westerberg I."/>
            <person name="Brannstrom I.O."/>
            <person name="Guillou S."/>
            <person name="Cros-Aarteil S."/>
            <person name="Calhoun S."/>
            <person name="Haridas S."/>
            <person name="Kuo A."/>
            <person name="Mondo S."/>
            <person name="Pangilinan J."/>
            <person name="Riley R."/>
            <person name="LaButti K."/>
            <person name="Andreopoulos B."/>
            <person name="Lipzen A."/>
            <person name="Chen C."/>
            <person name="Yan M."/>
            <person name="Daum C."/>
            <person name="Ng V."/>
            <person name="Clum A."/>
            <person name="Steindorff A."/>
            <person name="Ohm R.A."/>
            <person name="Martin F."/>
            <person name="Silar P."/>
            <person name="Natvig D.O."/>
            <person name="Lalanne C."/>
            <person name="Gautier V."/>
            <person name="Ament-Velasquez S.L."/>
            <person name="Kruys A."/>
            <person name="Hutchinson M.I."/>
            <person name="Powell A.J."/>
            <person name="Barry K."/>
            <person name="Miller A.N."/>
            <person name="Grigoriev I.V."/>
            <person name="Debuchy R."/>
            <person name="Gladieux P."/>
            <person name="Hiltunen Thoren M."/>
            <person name="Johannesson H."/>
        </authorList>
    </citation>
    <scope>NUCLEOTIDE SEQUENCE</scope>
    <source>
        <strain evidence="1">PSN324</strain>
    </source>
</reference>
<dbReference type="SUPFAM" id="SSF57850">
    <property type="entry name" value="RING/U-box"/>
    <property type="match status" value="1"/>
</dbReference>
<evidence type="ECO:0000313" key="2">
    <source>
        <dbReference type="Proteomes" id="UP001321749"/>
    </source>
</evidence>
<reference evidence="1" key="2">
    <citation type="submission" date="2023-06" db="EMBL/GenBank/DDBJ databases">
        <authorList>
            <consortium name="Lawrence Berkeley National Laboratory"/>
            <person name="Mondo S.J."/>
            <person name="Hensen N."/>
            <person name="Bonometti L."/>
            <person name="Westerberg I."/>
            <person name="Brannstrom I.O."/>
            <person name="Guillou S."/>
            <person name="Cros-Aarteil S."/>
            <person name="Calhoun S."/>
            <person name="Haridas S."/>
            <person name="Kuo A."/>
            <person name="Pangilinan J."/>
            <person name="Riley R."/>
            <person name="Labutti K."/>
            <person name="Andreopoulos B."/>
            <person name="Lipzen A."/>
            <person name="Chen C."/>
            <person name="Yanf M."/>
            <person name="Daum C."/>
            <person name="Ng V."/>
            <person name="Clum A."/>
            <person name="Steindorff A."/>
            <person name="Ohm R."/>
            <person name="Martin F."/>
            <person name="Silar P."/>
            <person name="Natvig D."/>
            <person name="Lalanne C."/>
            <person name="Gautier V."/>
            <person name="Ament-Velasquez S.L."/>
            <person name="Kruys A."/>
            <person name="Hutchinson M.I."/>
            <person name="Powell A.J."/>
            <person name="Barry K."/>
            <person name="Miller A.N."/>
            <person name="Grigoriev I.V."/>
            <person name="Debuchy R."/>
            <person name="Gladieux P."/>
            <person name="Thoren M.H."/>
            <person name="Johannesson H."/>
        </authorList>
    </citation>
    <scope>NUCLEOTIDE SEQUENCE</scope>
    <source>
        <strain evidence="1">PSN324</strain>
    </source>
</reference>
<keyword evidence="2" id="KW-1185">Reference proteome</keyword>
<dbReference type="AlphaFoldDB" id="A0AAV9HY45"/>
<accession>A0AAV9HY45</accession>
<dbReference type="EMBL" id="MU864942">
    <property type="protein sequence ID" value="KAK4465095.1"/>
    <property type="molecule type" value="Genomic_DNA"/>
</dbReference>